<dbReference type="Proteomes" id="UP000694397">
    <property type="component" value="Chromosome 20"/>
</dbReference>
<dbReference type="GO" id="GO:0005161">
    <property type="term" value="F:platelet-derived growth factor receptor binding"/>
    <property type="evidence" value="ECO:0007669"/>
    <property type="project" value="TreeGrafter"/>
</dbReference>
<dbReference type="GO" id="GO:0006275">
    <property type="term" value="P:regulation of DNA replication"/>
    <property type="evidence" value="ECO:0007669"/>
    <property type="project" value="Ensembl"/>
</dbReference>
<comment type="function">
    <text evidence="8">Growth factor that plays an essential role in the regulation of embryonic development, cell proliferation, cell migration, survival and chemotaxis. Potent mitogen for cells of mesenchymal origin. Required for normal proliferation and recruitment of pericytes and vascular smooth muscle cells in the central nervous system, skin, lung, heart and placenta. Required for normal blood vessel development, and for normal development of kidney glomeruli. Plays an important role in wound healing. Signaling is modulated by the formation of heterodimers with PDGFA.</text>
</comment>
<keyword evidence="3 10" id="KW-0339">Growth factor</keyword>
<dbReference type="Pfam" id="PF00341">
    <property type="entry name" value="PDGF"/>
    <property type="match status" value="1"/>
</dbReference>
<dbReference type="SUPFAM" id="SSF57501">
    <property type="entry name" value="Cystine-knot cytokines"/>
    <property type="match status" value="1"/>
</dbReference>
<feature type="region of interest" description="Disordered" evidence="11">
    <location>
        <begin position="244"/>
        <end position="305"/>
    </location>
</feature>
<evidence type="ECO:0000256" key="7">
    <source>
        <dbReference type="ARBA" id="ARBA00032702"/>
    </source>
</evidence>
<dbReference type="GO" id="GO:1904238">
    <property type="term" value="P:pericyte cell differentiation"/>
    <property type="evidence" value="ECO:0007669"/>
    <property type="project" value="Ensembl"/>
</dbReference>
<comment type="similarity">
    <text evidence="1 10">Belongs to the PDGF/VEGF growth factor family.</text>
</comment>
<dbReference type="PANTHER" id="PTHR11633">
    <property type="entry name" value="PLATELET-DERIVED GROWTH FACTOR"/>
    <property type="match status" value="1"/>
</dbReference>
<feature type="signal peptide" evidence="12">
    <location>
        <begin position="1"/>
        <end position="23"/>
    </location>
</feature>
<dbReference type="InterPro" id="IPR029034">
    <property type="entry name" value="Cystine-knot_cytokine"/>
</dbReference>
<dbReference type="GeneID" id="108930668"/>
<evidence type="ECO:0000259" key="13">
    <source>
        <dbReference type="PROSITE" id="PS50278"/>
    </source>
</evidence>
<dbReference type="KEGG" id="sfm:108930668"/>
<dbReference type="SMART" id="SM00141">
    <property type="entry name" value="PDGF"/>
    <property type="match status" value="1"/>
</dbReference>
<reference evidence="14" key="2">
    <citation type="submission" date="2025-08" db="UniProtKB">
        <authorList>
            <consortium name="Ensembl"/>
        </authorList>
    </citation>
    <scope>IDENTIFICATION</scope>
</reference>
<dbReference type="AlphaFoldDB" id="A0A8C9TAN4"/>
<name>A0A8C9TAN4_SCLFO</name>
<dbReference type="CTD" id="798657"/>
<organism evidence="14 15">
    <name type="scientific">Scleropages formosus</name>
    <name type="common">Asian bonytongue</name>
    <name type="synonym">Osteoglossum formosum</name>
    <dbReference type="NCBI Taxonomy" id="113540"/>
    <lineage>
        <taxon>Eukaryota</taxon>
        <taxon>Metazoa</taxon>
        <taxon>Chordata</taxon>
        <taxon>Craniata</taxon>
        <taxon>Vertebrata</taxon>
        <taxon>Euteleostomi</taxon>
        <taxon>Actinopterygii</taxon>
        <taxon>Neopterygii</taxon>
        <taxon>Teleostei</taxon>
        <taxon>Osteoglossocephala</taxon>
        <taxon>Osteoglossomorpha</taxon>
        <taxon>Osteoglossiformes</taxon>
        <taxon>Osteoglossidae</taxon>
        <taxon>Scleropages</taxon>
    </lineage>
</organism>
<feature type="region of interest" description="Disordered" evidence="11">
    <location>
        <begin position="177"/>
        <end position="215"/>
    </location>
</feature>
<dbReference type="InterPro" id="IPR023581">
    <property type="entry name" value="PD_growth_factor_CS"/>
</dbReference>
<reference evidence="14 15" key="1">
    <citation type="submission" date="2019-04" db="EMBL/GenBank/DDBJ databases">
        <authorList>
            <consortium name="Wellcome Sanger Institute Data Sharing"/>
        </authorList>
    </citation>
    <scope>NUCLEOTIDE SEQUENCE [LARGE SCALE GENOMIC DNA]</scope>
</reference>
<evidence type="ECO:0000256" key="4">
    <source>
        <dbReference type="ARBA" id="ARBA00023246"/>
    </source>
</evidence>
<proteinExistence type="inferred from homology"/>
<evidence type="ECO:0000256" key="11">
    <source>
        <dbReference type="SAM" id="MobiDB-lite"/>
    </source>
</evidence>
<dbReference type="GO" id="GO:0005615">
    <property type="term" value="C:extracellular space"/>
    <property type="evidence" value="ECO:0007669"/>
    <property type="project" value="TreeGrafter"/>
</dbReference>
<feature type="domain" description="Platelet-derived growth factor (PDGF) family profile" evidence="13">
    <location>
        <begin position="76"/>
        <end position="179"/>
    </location>
</feature>
<evidence type="ECO:0000313" key="15">
    <source>
        <dbReference type="Proteomes" id="UP000694397"/>
    </source>
</evidence>
<evidence type="ECO:0000313" key="14">
    <source>
        <dbReference type="Ensembl" id="ENSSFOP00015049574.1"/>
    </source>
</evidence>
<feature type="region of interest" description="Disordered" evidence="11">
    <location>
        <begin position="359"/>
        <end position="490"/>
    </location>
</feature>
<evidence type="ECO:0000256" key="3">
    <source>
        <dbReference type="ARBA" id="ARBA00023030"/>
    </source>
</evidence>
<feature type="compositionally biased region" description="Basic and acidic residues" evidence="11">
    <location>
        <begin position="410"/>
        <end position="430"/>
    </location>
</feature>
<comment type="subunit">
    <text evidence="9">Antiparallel homodimer; disulfide-linked. Antiparallel heterodimer with PDGFA; disulfide-linked. The PDGFB homodimer interacts with PDGFRA and PDGFRB homodimers, and with heterodimers formed by PDGFRA and PDGFRB. The heterodimer composed of PDGFA and PDGFB interacts with PDGFRB homodimers, and with heterodimers formed by PDGFRA and PDGFRB. Interacts with XLKD1. Interacts with LRP1. Interacts with SORL1 (via the N-terminal ectodomain). Interacts with CD82; this interaction inhibits PDGFB-mediated signaling pathway.</text>
</comment>
<dbReference type="GO" id="GO:0051781">
    <property type="term" value="P:positive regulation of cell division"/>
    <property type="evidence" value="ECO:0007669"/>
    <property type="project" value="UniProtKB-KW"/>
</dbReference>
<feature type="chain" id="PRO_5034722308" description="Platelet-derived growth factor subunit B" evidence="12">
    <location>
        <begin position="24"/>
        <end position="513"/>
    </location>
</feature>
<feature type="compositionally biased region" description="Polar residues" evidence="11">
    <location>
        <begin position="260"/>
        <end position="275"/>
    </location>
</feature>
<reference evidence="14" key="3">
    <citation type="submission" date="2025-09" db="UniProtKB">
        <authorList>
            <consortium name="Ensembl"/>
        </authorList>
    </citation>
    <scope>IDENTIFICATION</scope>
</reference>
<dbReference type="Ensembl" id="ENSSFOT00015045719.1">
    <property type="protein sequence ID" value="ENSSFOP00015049574.1"/>
    <property type="gene ID" value="ENSSFOG00015032503.1"/>
</dbReference>
<dbReference type="GeneTree" id="ENSGT00940000157367"/>
<evidence type="ECO:0000256" key="8">
    <source>
        <dbReference type="ARBA" id="ARBA00046258"/>
    </source>
</evidence>
<feature type="compositionally biased region" description="Basic residues" evidence="11">
    <location>
        <begin position="370"/>
        <end position="384"/>
    </location>
</feature>
<evidence type="ECO:0000256" key="10">
    <source>
        <dbReference type="RuleBase" id="RU003818"/>
    </source>
</evidence>
<dbReference type="Gene3D" id="2.10.90.10">
    <property type="entry name" value="Cystine-knot cytokines"/>
    <property type="match status" value="1"/>
</dbReference>
<dbReference type="RefSeq" id="XP_018601550.1">
    <property type="nucleotide sequence ID" value="XM_018746034.2"/>
</dbReference>
<dbReference type="CDD" id="cd00135">
    <property type="entry name" value="PDGF"/>
    <property type="match status" value="1"/>
</dbReference>
<sequence>MSARLPLMLLLAALSAFPPFAGAQGDPLPLALVDLVMSSSIGSIKDLQQLLLTDSVEAEPDGLLTQGFQSNSTSRRLPRSANVQVAQQAQCKVRTEVMEVTRSMLDRRNANFVVWPPCVEVQRCSGCCNARTIKCVPTVISTRQLQVMKIQFVNKQKHYEKVVISVEDHVECRCQTAPPQLAPRTTARKPQHSQRPPAAPPEGPHLKTQSKQEIHRHDELKQNQNVQLKDLGLQGHQIQVKHPHTETPVTHGKEEAPFKQTPSGGQQMQDSTTQRPVEEREPRQKQGSDQHLSFTEEGGPHLQGLNSLQRHNHMQQEVGCMDITKSPPVIQMPTLRHEEARELATEAPYLDPHIHTEQKHTNLHPPTERRHLHKHPHGHNHKVTSSHEPLSTSHGKHPGAEPQQPHPHPMQREGEEVVLKQRLQDQDGQRLQEQQLQQRDYQEHQHHQHHPQQQTHTTERAVTEAPVTKQLPLTSVAAPTPQPPSRRSLSLRRKLRRKNRKRMSKATMRAILM</sequence>
<dbReference type="FunFam" id="2.10.90.10:FF:000041">
    <property type="entry name" value="Platelet-derived growth factor beta polypeptide b"/>
    <property type="match status" value="1"/>
</dbReference>
<evidence type="ECO:0000256" key="5">
    <source>
        <dbReference type="ARBA" id="ARBA00031888"/>
    </source>
</evidence>
<evidence type="ECO:0000256" key="9">
    <source>
        <dbReference type="ARBA" id="ARBA00046967"/>
    </source>
</evidence>
<feature type="compositionally biased region" description="Basic and acidic residues" evidence="11">
    <location>
        <begin position="276"/>
        <end position="288"/>
    </location>
</feature>
<dbReference type="GO" id="GO:0008083">
    <property type="term" value="F:growth factor activity"/>
    <property type="evidence" value="ECO:0007669"/>
    <property type="project" value="UniProtKB-KW"/>
</dbReference>
<dbReference type="OrthoDB" id="8878063at2759"/>
<accession>A0A8C9TAN4</accession>
<keyword evidence="12" id="KW-0732">Signal</keyword>
<dbReference type="PROSITE" id="PS50278">
    <property type="entry name" value="PDGF_2"/>
    <property type="match status" value="1"/>
</dbReference>
<evidence type="ECO:0000256" key="2">
    <source>
        <dbReference type="ARBA" id="ARBA00018117"/>
    </source>
</evidence>
<dbReference type="GO" id="GO:0042246">
    <property type="term" value="P:tissue regeneration"/>
    <property type="evidence" value="ECO:0007669"/>
    <property type="project" value="Ensembl"/>
</dbReference>
<dbReference type="PROSITE" id="PS00249">
    <property type="entry name" value="PDGF_1"/>
    <property type="match status" value="1"/>
</dbReference>
<protein>
    <recommendedName>
        <fullName evidence="2">Platelet-derived growth factor subunit B</fullName>
    </recommendedName>
    <alternativeName>
        <fullName evidence="5">PDGF-2</fullName>
    </alternativeName>
    <alternativeName>
        <fullName evidence="6">Platelet-derived growth factor B chain</fullName>
    </alternativeName>
    <alternativeName>
        <fullName evidence="7">Platelet-derived growth factor beta polypeptide</fullName>
    </alternativeName>
</protein>
<gene>
    <name evidence="14" type="primary">pdgfba</name>
</gene>
<evidence type="ECO:0000256" key="1">
    <source>
        <dbReference type="ARBA" id="ARBA00006686"/>
    </source>
</evidence>
<dbReference type="GO" id="GO:0097084">
    <property type="term" value="P:vascular associated smooth muscle cell development"/>
    <property type="evidence" value="ECO:0007669"/>
    <property type="project" value="Ensembl"/>
</dbReference>
<dbReference type="PANTHER" id="PTHR11633:SF2">
    <property type="entry name" value="PLATELET-DERIVED GROWTH FACTOR SUBUNIT B"/>
    <property type="match status" value="1"/>
</dbReference>
<dbReference type="GO" id="GO:0030335">
    <property type="term" value="P:positive regulation of cell migration"/>
    <property type="evidence" value="ECO:0007669"/>
    <property type="project" value="TreeGrafter"/>
</dbReference>
<dbReference type="GO" id="GO:0051897">
    <property type="term" value="P:positive regulation of phosphatidylinositol 3-kinase/protein kinase B signal transduction"/>
    <property type="evidence" value="ECO:0007669"/>
    <property type="project" value="TreeGrafter"/>
</dbReference>
<dbReference type="GO" id="GO:0008284">
    <property type="term" value="P:positive regulation of cell population proliferation"/>
    <property type="evidence" value="ECO:0007669"/>
    <property type="project" value="TreeGrafter"/>
</dbReference>
<dbReference type="InterPro" id="IPR000072">
    <property type="entry name" value="PDGF/VEGF_dom"/>
</dbReference>
<dbReference type="GO" id="GO:0048008">
    <property type="term" value="P:platelet-derived growth factor receptor signaling pathway"/>
    <property type="evidence" value="ECO:0007669"/>
    <property type="project" value="TreeGrafter"/>
</dbReference>
<keyword evidence="4" id="KW-0497">Mitogen</keyword>
<dbReference type="GO" id="GO:0016020">
    <property type="term" value="C:membrane"/>
    <property type="evidence" value="ECO:0007669"/>
    <property type="project" value="InterPro"/>
</dbReference>
<dbReference type="GO" id="GO:0001525">
    <property type="term" value="P:angiogenesis"/>
    <property type="evidence" value="ECO:0007669"/>
    <property type="project" value="Ensembl"/>
</dbReference>
<evidence type="ECO:0000256" key="12">
    <source>
        <dbReference type="SAM" id="SignalP"/>
    </source>
</evidence>
<evidence type="ECO:0000256" key="6">
    <source>
        <dbReference type="ARBA" id="ARBA00032481"/>
    </source>
</evidence>
<dbReference type="GO" id="GO:0070374">
    <property type="term" value="P:positive regulation of ERK1 and ERK2 cascade"/>
    <property type="evidence" value="ECO:0007669"/>
    <property type="project" value="TreeGrafter"/>
</dbReference>
<keyword evidence="15" id="KW-1185">Reference proteome</keyword>